<keyword evidence="3" id="KW-1185">Reference proteome</keyword>
<sequence>MNLEIYTGNTDNVIPELCVVGSVVVRLLATGHLTNKSHIAYRDRFYNSVTLFDTLFNVYGTFPVGTAKTNRKFYPKELTKMKKMQRGQSEFICHGNITCLVWMDQRTIHFISSYHNPTHKGTLKRRNKDGTTVDVPHHISALTTPNTWVVVMLTTRFVASTKHVITVGLGV</sequence>
<dbReference type="Proteomes" id="UP001233172">
    <property type="component" value="Unassembled WGS sequence"/>
</dbReference>
<reference evidence="2" key="1">
    <citation type="journal article" date="2023" name="PLoS Negl. Trop. Dis.">
        <title>A genome sequence for Biomphalaria pfeifferi, the major vector snail for the human-infecting parasite Schistosoma mansoni.</title>
        <authorList>
            <person name="Bu L."/>
            <person name="Lu L."/>
            <person name="Laidemitt M.R."/>
            <person name="Zhang S.M."/>
            <person name="Mutuku M."/>
            <person name="Mkoji G."/>
            <person name="Steinauer M."/>
            <person name="Loker E.S."/>
        </authorList>
    </citation>
    <scope>NUCLEOTIDE SEQUENCE</scope>
    <source>
        <strain evidence="2">KasaAsao</strain>
    </source>
</reference>
<feature type="domain" description="PiggyBac transposable element-derived protein" evidence="1">
    <location>
        <begin position="1"/>
        <end position="137"/>
    </location>
</feature>
<dbReference type="AlphaFoldDB" id="A0AAD8C2S3"/>
<gene>
    <name evidence="2" type="ORF">Bpfe_005427</name>
</gene>
<reference evidence="2" key="2">
    <citation type="submission" date="2023-04" db="EMBL/GenBank/DDBJ databases">
        <authorList>
            <person name="Bu L."/>
            <person name="Lu L."/>
            <person name="Laidemitt M.R."/>
            <person name="Zhang S.M."/>
            <person name="Mutuku M."/>
            <person name="Mkoji G."/>
            <person name="Steinauer M."/>
            <person name="Loker E.S."/>
        </authorList>
    </citation>
    <scope>NUCLEOTIDE SEQUENCE</scope>
    <source>
        <strain evidence="2">KasaAsao</strain>
        <tissue evidence="2">Whole Snail</tissue>
    </source>
</reference>
<comment type="caution">
    <text evidence="2">The sequence shown here is derived from an EMBL/GenBank/DDBJ whole genome shotgun (WGS) entry which is preliminary data.</text>
</comment>
<name>A0AAD8C2S3_BIOPF</name>
<protein>
    <submittedName>
        <fullName evidence="2">PiggyBac transposable element-derived protein 4</fullName>
    </submittedName>
</protein>
<organism evidence="2 3">
    <name type="scientific">Biomphalaria pfeifferi</name>
    <name type="common">Bloodfluke planorb</name>
    <name type="synonym">Freshwater snail</name>
    <dbReference type="NCBI Taxonomy" id="112525"/>
    <lineage>
        <taxon>Eukaryota</taxon>
        <taxon>Metazoa</taxon>
        <taxon>Spiralia</taxon>
        <taxon>Lophotrochozoa</taxon>
        <taxon>Mollusca</taxon>
        <taxon>Gastropoda</taxon>
        <taxon>Heterobranchia</taxon>
        <taxon>Euthyneura</taxon>
        <taxon>Panpulmonata</taxon>
        <taxon>Hygrophila</taxon>
        <taxon>Lymnaeoidea</taxon>
        <taxon>Planorbidae</taxon>
        <taxon>Biomphalaria</taxon>
    </lineage>
</organism>
<proteinExistence type="predicted"/>
<dbReference type="EMBL" id="JASAOG010000014">
    <property type="protein sequence ID" value="KAK0065401.1"/>
    <property type="molecule type" value="Genomic_DNA"/>
</dbReference>
<dbReference type="PANTHER" id="PTHR46599:SF3">
    <property type="entry name" value="PIGGYBAC TRANSPOSABLE ELEMENT-DERIVED PROTEIN 4"/>
    <property type="match status" value="1"/>
</dbReference>
<dbReference type="PANTHER" id="PTHR46599">
    <property type="entry name" value="PIGGYBAC TRANSPOSABLE ELEMENT-DERIVED PROTEIN 4"/>
    <property type="match status" value="1"/>
</dbReference>
<evidence type="ECO:0000313" key="3">
    <source>
        <dbReference type="Proteomes" id="UP001233172"/>
    </source>
</evidence>
<dbReference type="InterPro" id="IPR029526">
    <property type="entry name" value="PGBD"/>
</dbReference>
<accession>A0AAD8C2S3</accession>
<dbReference type="Pfam" id="PF13843">
    <property type="entry name" value="DDE_Tnp_1_7"/>
    <property type="match status" value="1"/>
</dbReference>
<evidence type="ECO:0000259" key="1">
    <source>
        <dbReference type="Pfam" id="PF13843"/>
    </source>
</evidence>
<evidence type="ECO:0000313" key="2">
    <source>
        <dbReference type="EMBL" id="KAK0065401.1"/>
    </source>
</evidence>